<proteinExistence type="predicted"/>
<comment type="caution">
    <text evidence="2">The sequence shown here is derived from an EMBL/GenBank/DDBJ whole genome shotgun (WGS) entry which is preliminary data.</text>
</comment>
<dbReference type="InterPro" id="IPR000873">
    <property type="entry name" value="AMP-dep_synth/lig_dom"/>
</dbReference>
<evidence type="ECO:0000259" key="1">
    <source>
        <dbReference type="Pfam" id="PF00501"/>
    </source>
</evidence>
<dbReference type="PANTHER" id="PTHR43845">
    <property type="entry name" value="BLR5969 PROTEIN"/>
    <property type="match status" value="1"/>
</dbReference>
<dbReference type="PATRIC" id="fig|264451.4.peg.3651"/>
<organism evidence="2 3">
    <name type="scientific">Pseudomonas syringae pv. cerasicola</name>
    <dbReference type="NCBI Taxonomy" id="264451"/>
    <lineage>
        <taxon>Bacteria</taxon>
        <taxon>Pseudomonadati</taxon>
        <taxon>Pseudomonadota</taxon>
        <taxon>Gammaproteobacteria</taxon>
        <taxon>Pseudomonadales</taxon>
        <taxon>Pseudomonadaceae</taxon>
        <taxon>Pseudomonas</taxon>
        <taxon>Pseudomonas syringae</taxon>
    </lineage>
</organism>
<dbReference type="InterPro" id="IPR042099">
    <property type="entry name" value="ANL_N_sf"/>
</dbReference>
<name>A0A0P9N2Q1_PSESX</name>
<reference evidence="2 3" key="1">
    <citation type="submission" date="2015-09" db="EMBL/GenBank/DDBJ databases">
        <title>Genome announcement of multiple Pseudomonas syringae strains.</title>
        <authorList>
            <person name="Thakur S."/>
            <person name="Wang P.W."/>
            <person name="Gong Y."/>
            <person name="Weir B.S."/>
            <person name="Guttman D.S."/>
        </authorList>
    </citation>
    <scope>NUCLEOTIDE SEQUENCE [LARGE SCALE GENOMIC DNA]</scope>
    <source>
        <strain evidence="2 3">ICMP17524</strain>
    </source>
</reference>
<dbReference type="Pfam" id="PF00501">
    <property type="entry name" value="AMP-binding"/>
    <property type="match status" value="1"/>
</dbReference>
<dbReference type="PROSITE" id="PS00455">
    <property type="entry name" value="AMP_BINDING"/>
    <property type="match status" value="1"/>
</dbReference>
<feature type="domain" description="AMP-dependent synthetase/ligase" evidence="1">
    <location>
        <begin position="62"/>
        <end position="246"/>
    </location>
</feature>
<accession>A0A0P9N2Q1</accession>
<protein>
    <submittedName>
        <fullName evidence="2">Indoleacetate-lysine synthetase</fullName>
    </submittedName>
</protein>
<dbReference type="Proteomes" id="UP000050356">
    <property type="component" value="Unassembled WGS sequence"/>
</dbReference>
<gene>
    <name evidence="2" type="ORF">ALO50_04713</name>
</gene>
<dbReference type="EMBL" id="LJQA01000531">
    <property type="protein sequence ID" value="KPW91586.1"/>
    <property type="molecule type" value="Genomic_DNA"/>
</dbReference>
<evidence type="ECO:0000313" key="3">
    <source>
        <dbReference type="Proteomes" id="UP000050356"/>
    </source>
</evidence>
<dbReference type="PANTHER" id="PTHR43845:SF1">
    <property type="entry name" value="BLR5969 PROTEIN"/>
    <property type="match status" value="1"/>
</dbReference>
<sequence>MTVAGWAGCAENQKKGLLYRTRMTAYDVEKEWSRISNTAAKTHQNNDFEGFTYQNFRKHVPIMDKEGFTAQTERCLERNERNCLIGFTSGTSGNLKRCYYYYDCEVDEDSSRSNVFRSNGFIQPGDRCANLFTINLFSALNNITTMMAGNCGAHVVSVGDITLLTKSHFEALNSIKLNVLLGVPSTILQFIDAMQQHGVHIEIEKVVFNGEGLKTFQKKIIREAFGQQVSIVGVYGSSEGGILGFTNSPCHTEYEFLSDKYFIEKEGDSILITSLTRENFTPLLRYRLGDTATLSMKGDKLYLTDIQREDMSFNFMGNLIGLGIIQQAIKQTLGRPLEIQVHLSVTEARKELVTVFVQASEVDEDERARIETAIADIPDINEAYQKDQGSVSVLRKDARDYAVSERGKMLYIIDRRN</sequence>
<evidence type="ECO:0000313" key="2">
    <source>
        <dbReference type="EMBL" id="KPW91586.1"/>
    </source>
</evidence>
<dbReference type="AlphaFoldDB" id="A0A0P9N2Q1"/>
<dbReference type="Gene3D" id="3.40.50.12780">
    <property type="entry name" value="N-terminal domain of ligase-like"/>
    <property type="match status" value="1"/>
</dbReference>
<dbReference type="SUPFAM" id="SSF56801">
    <property type="entry name" value="Acetyl-CoA synthetase-like"/>
    <property type="match status" value="1"/>
</dbReference>
<dbReference type="InterPro" id="IPR020845">
    <property type="entry name" value="AMP-binding_CS"/>
</dbReference>